<evidence type="ECO:0000259" key="4">
    <source>
        <dbReference type="PROSITE" id="PS51387"/>
    </source>
</evidence>
<dbReference type="SUPFAM" id="SSF55447">
    <property type="entry name" value="CO dehydrogenase flavoprotein C-terminal domain-like"/>
    <property type="match status" value="1"/>
</dbReference>
<evidence type="ECO:0000256" key="2">
    <source>
        <dbReference type="ARBA" id="ARBA00022827"/>
    </source>
</evidence>
<dbReference type="PANTHER" id="PTHR42659:SF2">
    <property type="entry name" value="XANTHINE DEHYDROGENASE SUBUNIT C-RELATED"/>
    <property type="match status" value="1"/>
</dbReference>
<dbReference type="InterPro" id="IPR002346">
    <property type="entry name" value="Mopterin_DH_FAD-bd"/>
</dbReference>
<proteinExistence type="predicted"/>
<dbReference type="Pfam" id="PF03450">
    <property type="entry name" value="CO_deh_flav_C"/>
    <property type="match status" value="1"/>
</dbReference>
<evidence type="ECO:0000256" key="3">
    <source>
        <dbReference type="ARBA" id="ARBA00023002"/>
    </source>
</evidence>
<dbReference type="InterPro" id="IPR016169">
    <property type="entry name" value="FAD-bd_PCMH_sub2"/>
</dbReference>
<dbReference type="SMART" id="SM01092">
    <property type="entry name" value="CO_deh_flav_C"/>
    <property type="match status" value="1"/>
</dbReference>
<evidence type="ECO:0000313" key="5">
    <source>
        <dbReference type="EMBL" id="UFZ08046.1"/>
    </source>
</evidence>
<dbReference type="Gene3D" id="3.30.390.50">
    <property type="entry name" value="CO dehydrogenase flavoprotein, C-terminal domain"/>
    <property type="match status" value="1"/>
</dbReference>
<dbReference type="InterPro" id="IPR005107">
    <property type="entry name" value="CO_DH_flav_C"/>
</dbReference>
<keyword evidence="6" id="KW-1185">Reference proteome</keyword>
<dbReference type="SUPFAM" id="SSF56176">
    <property type="entry name" value="FAD-binding/transporter-associated domain-like"/>
    <property type="match status" value="1"/>
</dbReference>
<sequence length="285" mass="30371">MQGQQRTGLHKPETAAEALAALSDLGGGGAVMAGATWIMRAPFRQEPMKPAYVSLAQIPELHRIEVTQAHVRIGSAVTHARLVRELQAIPELGGLVSAAGDSANPAVRQAATVGGNLCTADFAAADLVPALLCLDAEVEILTTEGRQLLSLDAFLALREMLERAYLLVSVLVPRRPLASAHARLPLRKAGDYPVAIVSVAVESRPDGHMRGAAIAVGSVDAVARRWRGLERAVAGLPLDASRIHQLALDLADEFVGRDGPEVPGWYRVKVLPTLVRRAFATLQQH</sequence>
<accession>A0ABY3RKZ1</accession>
<dbReference type="InterPro" id="IPR036318">
    <property type="entry name" value="FAD-bd_PCMH-like_sf"/>
</dbReference>
<evidence type="ECO:0000256" key="1">
    <source>
        <dbReference type="ARBA" id="ARBA00022630"/>
    </source>
</evidence>
<feature type="domain" description="FAD-binding PCMH-type" evidence="4">
    <location>
        <begin position="2"/>
        <end position="177"/>
    </location>
</feature>
<dbReference type="PANTHER" id="PTHR42659">
    <property type="entry name" value="XANTHINE DEHYDROGENASE SUBUNIT C-RELATED"/>
    <property type="match status" value="1"/>
</dbReference>
<keyword evidence="3" id="KW-0560">Oxidoreductase</keyword>
<dbReference type="InterPro" id="IPR051312">
    <property type="entry name" value="Diverse_Substr_Oxidored"/>
</dbReference>
<dbReference type="InterPro" id="IPR016166">
    <property type="entry name" value="FAD-bd_PCMH"/>
</dbReference>
<dbReference type="EMBL" id="CP088156">
    <property type="protein sequence ID" value="UFZ08046.1"/>
    <property type="molecule type" value="Genomic_DNA"/>
</dbReference>
<keyword evidence="2" id="KW-0274">FAD</keyword>
<gene>
    <name evidence="5" type="ORF">LQG66_17870</name>
</gene>
<organism evidence="5 6">
    <name type="scientific">Bradyrhizobium ontarionense</name>
    <dbReference type="NCBI Taxonomy" id="2898149"/>
    <lineage>
        <taxon>Bacteria</taxon>
        <taxon>Pseudomonadati</taxon>
        <taxon>Pseudomonadota</taxon>
        <taxon>Alphaproteobacteria</taxon>
        <taxon>Hyphomicrobiales</taxon>
        <taxon>Nitrobacteraceae</taxon>
        <taxon>Bradyrhizobium</taxon>
    </lineage>
</organism>
<dbReference type="RefSeq" id="WP_231327495.1">
    <property type="nucleotide sequence ID" value="NZ_CP088156.1"/>
</dbReference>
<dbReference type="Proteomes" id="UP001431010">
    <property type="component" value="Chromosome"/>
</dbReference>
<dbReference type="InterPro" id="IPR036683">
    <property type="entry name" value="CO_DH_flav_C_dom_sf"/>
</dbReference>
<evidence type="ECO:0000313" key="6">
    <source>
        <dbReference type="Proteomes" id="UP001431010"/>
    </source>
</evidence>
<dbReference type="Gene3D" id="3.30.465.10">
    <property type="match status" value="1"/>
</dbReference>
<reference evidence="5" key="1">
    <citation type="journal article" date="2024" name="Antonie Van Leeuwenhoek">
        <title>Bradyrhizobium ontarionense sp. nov., a novel bacterial symbiont isolated from Aeschynomene indica (Indian jointvetch), harbours photosynthesis, nitrogen fixation and nitrous oxide (N2O) reductase genes.</title>
        <authorList>
            <person name="Bromfield E.S.P."/>
            <person name="Cloutier S."/>
        </authorList>
    </citation>
    <scope>NUCLEOTIDE SEQUENCE</scope>
    <source>
        <strain evidence="5">A19</strain>
    </source>
</reference>
<dbReference type="PROSITE" id="PS51387">
    <property type="entry name" value="FAD_PCMH"/>
    <property type="match status" value="1"/>
</dbReference>
<keyword evidence="1" id="KW-0285">Flavoprotein</keyword>
<dbReference type="Pfam" id="PF00941">
    <property type="entry name" value="FAD_binding_5"/>
    <property type="match status" value="1"/>
</dbReference>
<protein>
    <submittedName>
        <fullName evidence="5">FAD binding domain-containing protein</fullName>
    </submittedName>
</protein>
<name>A0ABY3RKZ1_9BRAD</name>